<feature type="region of interest" description="Disordered" evidence="1">
    <location>
        <begin position="1"/>
        <end position="81"/>
    </location>
</feature>
<gene>
    <name evidence="2" type="primary">GIP</name>
    <name evidence="2" type="ORF">SPIL2461_LOCUS14475</name>
</gene>
<dbReference type="EMBL" id="CAJNIZ010033470">
    <property type="protein sequence ID" value="CAE7545640.1"/>
    <property type="molecule type" value="Genomic_DNA"/>
</dbReference>
<dbReference type="Proteomes" id="UP000649617">
    <property type="component" value="Unassembled WGS sequence"/>
</dbReference>
<sequence length="942" mass="106062">MRKVQKEYGGKPSASGLSHGPPVRQWWSRTTNSVPSGRTSGRTSEIGQETGHEEGGDGTDDPETTEDADGEEEAGQDEVWNSWRRNSWSGWSGWSGGYWSAWSDWPDSWKSQDYEPPDSWDKRAEPFLPEFLAGFLLLNRAGLDAHERANILAAIRGEFSTTTVGRALREQWSDDDLARRDKAKMGTSYYVSEDYDFEALAAEDSFQDLDGFDEETKEAYMLEQERVEDALAVINAQKATLREARWRQKEIKLGRQFYPKGGKGGSSSKGGSGKGTIQCFRCGGNHRVAECPQREKNQQANFAEATEFAFSADDVEEVAFHAPEQGHDNYNLVEHTMGVIDCGATSSLGSIEALEAVAEKNLRDLGDSKILVDTQRKPVFRFGNGQRKTCLSTAKVGMMLGPRQGSLEVHVHDSPGQSRVVSLQEAPNGHLLMPMTGDLLAGAEVRGVPFNGTKRDHPPDEEGYAAVEIEIEMPTSKRGWKKFAENASAYICQKLKRKQVEVHEKRLTTEEKAQFDKAKSSEVRNFVAAECFKAWQGRELQESEILGMRWLLTWKFDDKYTDNNGRKAKARAIVLGYQDPNYAVRETSAPTPTKAGRQLFLQHSAWKKFWVQKGDISGAFLQGDNLEEEMFCRPLPEICQALGVDEGLMAQLRQKFAWGTWEENEFTQRGLRIRQLQDFSFELDQQKSIDELQEIHISRDRSRMPEAPTTDLEKRELRALLGSMSWICGQTCFMYSVDVNFLITTVPVSKVEDIIKANGVARALKKWRDLKFRIHSFNPEEPLEMTCWTDAAWANRSPAAAETMASADGDDDLVTPGHLVTDAKNLFDKLYAPILTMKGSEKRANIEALGLRESIERMGTTISWVHGDAMVANSLTKPNEKHQMLLYIQMGFRWKIVYDENMQSAKTRKKLGLDAMECDTAAATTYNNSTHQQITTFHNRSS</sequence>
<dbReference type="AlphaFoldDB" id="A0A812TXP1"/>
<feature type="compositionally biased region" description="Polar residues" evidence="1">
    <location>
        <begin position="27"/>
        <end position="46"/>
    </location>
</feature>
<evidence type="ECO:0000313" key="2">
    <source>
        <dbReference type="EMBL" id="CAE7545640.1"/>
    </source>
</evidence>
<reference evidence="2" key="1">
    <citation type="submission" date="2021-02" db="EMBL/GenBank/DDBJ databases">
        <authorList>
            <person name="Dougan E. K."/>
            <person name="Rhodes N."/>
            <person name="Thang M."/>
            <person name="Chan C."/>
        </authorList>
    </citation>
    <scope>NUCLEOTIDE SEQUENCE</scope>
</reference>
<comment type="caution">
    <text evidence="2">The sequence shown here is derived from an EMBL/GenBank/DDBJ whole genome shotgun (WGS) entry which is preliminary data.</text>
</comment>
<evidence type="ECO:0000313" key="3">
    <source>
        <dbReference type="Proteomes" id="UP000649617"/>
    </source>
</evidence>
<organism evidence="2 3">
    <name type="scientific">Symbiodinium pilosum</name>
    <name type="common">Dinoflagellate</name>
    <dbReference type="NCBI Taxonomy" id="2952"/>
    <lineage>
        <taxon>Eukaryota</taxon>
        <taxon>Sar</taxon>
        <taxon>Alveolata</taxon>
        <taxon>Dinophyceae</taxon>
        <taxon>Suessiales</taxon>
        <taxon>Symbiodiniaceae</taxon>
        <taxon>Symbiodinium</taxon>
    </lineage>
</organism>
<feature type="compositionally biased region" description="Acidic residues" evidence="1">
    <location>
        <begin position="56"/>
        <end position="76"/>
    </location>
</feature>
<accession>A0A812TXP1</accession>
<evidence type="ECO:0000256" key="1">
    <source>
        <dbReference type="SAM" id="MobiDB-lite"/>
    </source>
</evidence>
<protein>
    <submittedName>
        <fullName evidence="2">GIP protein</fullName>
    </submittedName>
</protein>
<name>A0A812TXP1_SYMPI</name>
<keyword evidence="3" id="KW-1185">Reference proteome</keyword>
<proteinExistence type="predicted"/>